<proteinExistence type="predicted"/>
<dbReference type="AlphaFoldDB" id="A0A0D8J8U1"/>
<evidence type="ECO:0000256" key="2">
    <source>
        <dbReference type="SAM" id="MobiDB-lite"/>
    </source>
</evidence>
<sequence length="182" mass="20342">MKTSKLINVAWVFFALVLTTTTVFAQRGRNANQVQNNPNLPCLAQISDLTEEQKTSIQELEASHQKTMAELREQRRSTVNAIEKSEIRTEMLKNVEAHRNEVKSLLTEEQKAQYIQLRTSAGAGQGRGNGQFNRKGRGNGNAGFRAQGNRCRNQVYARGQGKGRGNKNGNQGRRGNCIRLNN</sequence>
<gene>
    <name evidence="4" type="ORF">LH29_16235</name>
</gene>
<feature type="coiled-coil region" evidence="1">
    <location>
        <begin position="57"/>
        <end position="108"/>
    </location>
</feature>
<dbReference type="InterPro" id="IPR012899">
    <property type="entry name" value="LTXXQ"/>
</dbReference>
<comment type="caution">
    <text evidence="4">The sequence shown here is derived from an EMBL/GenBank/DDBJ whole genome shotgun (WGS) entry which is preliminary data.</text>
</comment>
<evidence type="ECO:0000256" key="1">
    <source>
        <dbReference type="SAM" id="Coils"/>
    </source>
</evidence>
<protein>
    <recommendedName>
        <fullName evidence="6">Periplasmic heavy metal sensor</fullName>
    </recommendedName>
</protein>
<dbReference type="RefSeq" id="WP_045031430.1">
    <property type="nucleotide sequence ID" value="NZ_JRHC01000004.1"/>
</dbReference>
<keyword evidence="3" id="KW-0732">Signal</keyword>
<dbReference type="GO" id="GO:0042597">
    <property type="term" value="C:periplasmic space"/>
    <property type="evidence" value="ECO:0007669"/>
    <property type="project" value="InterPro"/>
</dbReference>
<evidence type="ECO:0000313" key="4">
    <source>
        <dbReference type="EMBL" id="KJF42946.1"/>
    </source>
</evidence>
<dbReference type="STRING" id="1544798.LH29_16235"/>
<feature type="region of interest" description="Disordered" evidence="2">
    <location>
        <begin position="119"/>
        <end position="182"/>
    </location>
</feature>
<dbReference type="OrthoDB" id="1122724at2"/>
<reference evidence="4 5" key="1">
    <citation type="submission" date="2014-09" db="EMBL/GenBank/DDBJ databases">
        <title>Draft Genome Sequence of Draconibacterium sp. JN14CK-3.</title>
        <authorList>
            <person name="Dong C."/>
            <person name="Lai Q."/>
            <person name="Shao Z."/>
        </authorList>
    </citation>
    <scope>NUCLEOTIDE SEQUENCE [LARGE SCALE GENOMIC DNA]</scope>
    <source>
        <strain evidence="4 5">JN14CK-3</strain>
    </source>
</reference>
<dbReference type="EMBL" id="JRHC01000004">
    <property type="protein sequence ID" value="KJF42946.1"/>
    <property type="molecule type" value="Genomic_DNA"/>
</dbReference>
<accession>A0A0D8J8U1</accession>
<evidence type="ECO:0000256" key="3">
    <source>
        <dbReference type="SAM" id="SignalP"/>
    </source>
</evidence>
<organism evidence="4 5">
    <name type="scientific">Draconibacterium sediminis</name>
    <dbReference type="NCBI Taxonomy" id="1544798"/>
    <lineage>
        <taxon>Bacteria</taxon>
        <taxon>Pseudomonadati</taxon>
        <taxon>Bacteroidota</taxon>
        <taxon>Bacteroidia</taxon>
        <taxon>Marinilabiliales</taxon>
        <taxon>Prolixibacteraceae</taxon>
        <taxon>Draconibacterium</taxon>
    </lineage>
</organism>
<keyword evidence="1" id="KW-0175">Coiled coil</keyword>
<dbReference type="Pfam" id="PF07813">
    <property type="entry name" value="LTXXQ"/>
    <property type="match status" value="1"/>
</dbReference>
<dbReference type="Proteomes" id="UP000032544">
    <property type="component" value="Unassembled WGS sequence"/>
</dbReference>
<evidence type="ECO:0008006" key="6">
    <source>
        <dbReference type="Google" id="ProtNLM"/>
    </source>
</evidence>
<feature type="chain" id="PRO_5002331055" description="Periplasmic heavy metal sensor" evidence="3">
    <location>
        <begin position="26"/>
        <end position="182"/>
    </location>
</feature>
<feature type="signal peptide" evidence="3">
    <location>
        <begin position="1"/>
        <end position="25"/>
    </location>
</feature>
<evidence type="ECO:0000313" key="5">
    <source>
        <dbReference type="Proteomes" id="UP000032544"/>
    </source>
</evidence>
<keyword evidence="5" id="KW-1185">Reference proteome</keyword>
<name>A0A0D8J8U1_9BACT</name>